<dbReference type="SUPFAM" id="SSF56954">
    <property type="entry name" value="Outer membrane efflux proteins (OEP)"/>
    <property type="match status" value="1"/>
</dbReference>
<evidence type="ECO:0000313" key="3">
    <source>
        <dbReference type="Proteomes" id="UP000182882"/>
    </source>
</evidence>
<reference evidence="3" key="1">
    <citation type="submission" date="2016-10" db="EMBL/GenBank/DDBJ databases">
        <authorList>
            <person name="Varghese N."/>
            <person name="Submissions S."/>
        </authorList>
    </citation>
    <scope>NUCLEOTIDE SEQUENCE [LARGE SCALE GENOMIC DNA]</scope>
    <source>
        <strain evidence="3">Nm10</strain>
    </source>
</reference>
<dbReference type="Pfam" id="PF02321">
    <property type="entry name" value="OEP"/>
    <property type="match status" value="2"/>
</dbReference>
<dbReference type="PANTHER" id="PTHR30203:SF24">
    <property type="entry name" value="BLR4935 PROTEIN"/>
    <property type="match status" value="1"/>
</dbReference>
<dbReference type="Proteomes" id="UP000182882">
    <property type="component" value="Unassembled WGS sequence"/>
</dbReference>
<dbReference type="InterPro" id="IPR003423">
    <property type="entry name" value="OMP_efflux"/>
</dbReference>
<gene>
    <name evidence="2" type="ORF">SAMN05216406_1044</name>
</gene>
<protein>
    <submittedName>
        <fullName evidence="2">Outer membrane protein, cobalt-zinc-cadmium efflux system</fullName>
    </submittedName>
</protein>
<dbReference type="Gene3D" id="1.20.1600.10">
    <property type="entry name" value="Outer membrane efflux proteins (OEP)"/>
    <property type="match status" value="1"/>
</dbReference>
<keyword evidence="3" id="KW-1185">Reference proteome</keyword>
<evidence type="ECO:0000256" key="1">
    <source>
        <dbReference type="ARBA" id="ARBA00007613"/>
    </source>
</evidence>
<name>A0A1H2DQS0_9PROT</name>
<accession>A0A1H2DQS0</accession>
<dbReference type="AlphaFoldDB" id="A0A1H2DQS0"/>
<proteinExistence type="inferred from homology"/>
<comment type="similarity">
    <text evidence="1">Belongs to the outer membrane factor (OMF) (TC 1.B.17) family.</text>
</comment>
<evidence type="ECO:0000313" key="2">
    <source>
        <dbReference type="EMBL" id="SDT85209.1"/>
    </source>
</evidence>
<sequence>MKLISLSRTPYPGVATELPIMILSCILWLGFSSPIEVSADAFSNASNRMNDHFAKPSINEMNDLTLHDAVNLALLHNPELAAFSKEIRALEGVTLQAGLLRNPELSVNVENAGNIQKLSGDLNAPDSIVQEVVQQVTTIRIGQLIELGGKRAARVNAALLGEELATKDYEAKRIEIIAQVASVFTEVLAAQERLKLAAETNQVAQNVVSTVTGRVQAGKVPPIEETRVKIGLSTTRIEQEQAQRDLISARRRLALLWNSSSPQFNIAIGDLKIIIAPPDLQVLEKKILDNPLALRAIKNIEHRKALLEIEQTRRIPNLTLTAGIVNYAVVGGNTAVASVMMPLPLFDRNQGNLKEAYQRVDKAEDEQTMMALRLKTELAQTYEAMLAAWNEINLLRDEILPGAKGAFHVMRRGYELGKFGLLELLDAQRVLFQNQLLYVRALANYQRLMNDIERLIAAPIDSMLNHRGVEKKVKE</sequence>
<dbReference type="EMBL" id="FNLN01000004">
    <property type="protein sequence ID" value="SDT85209.1"/>
    <property type="molecule type" value="Genomic_DNA"/>
</dbReference>
<dbReference type="KEGG" id="nur:ATY38_02615"/>
<dbReference type="GO" id="GO:0015562">
    <property type="term" value="F:efflux transmembrane transporter activity"/>
    <property type="evidence" value="ECO:0007669"/>
    <property type="project" value="InterPro"/>
</dbReference>
<dbReference type="RefSeq" id="WP_062557916.1">
    <property type="nucleotide sequence ID" value="NZ_CP013341.1"/>
</dbReference>
<dbReference type="InterPro" id="IPR010131">
    <property type="entry name" value="MdtP/NodT-like"/>
</dbReference>
<organism evidence="2 3">
    <name type="scientific">Nitrosomonas ureae</name>
    <dbReference type="NCBI Taxonomy" id="44577"/>
    <lineage>
        <taxon>Bacteria</taxon>
        <taxon>Pseudomonadati</taxon>
        <taxon>Pseudomonadota</taxon>
        <taxon>Betaproteobacteria</taxon>
        <taxon>Nitrosomonadales</taxon>
        <taxon>Nitrosomonadaceae</taxon>
        <taxon>Nitrosomonas</taxon>
    </lineage>
</organism>
<dbReference type="PANTHER" id="PTHR30203">
    <property type="entry name" value="OUTER MEMBRANE CATION EFFLUX PROTEIN"/>
    <property type="match status" value="1"/>
</dbReference>